<keyword evidence="4" id="KW-1185">Reference proteome</keyword>
<evidence type="ECO:0000313" key="4">
    <source>
        <dbReference type="Proteomes" id="UP001379235"/>
    </source>
</evidence>
<organism evidence="3 4">
    <name type="scientific">Novosphingobium aquae</name>
    <dbReference type="NCBI Taxonomy" id="3133435"/>
    <lineage>
        <taxon>Bacteria</taxon>
        <taxon>Pseudomonadati</taxon>
        <taxon>Pseudomonadota</taxon>
        <taxon>Alphaproteobacteria</taxon>
        <taxon>Sphingomonadales</taxon>
        <taxon>Sphingomonadaceae</taxon>
        <taxon>Novosphingobium</taxon>
    </lineage>
</organism>
<evidence type="ECO:0000256" key="1">
    <source>
        <dbReference type="ARBA" id="ARBA00009330"/>
    </source>
</evidence>
<accession>A0ABU8SCZ1</accession>
<sequence length="224" mass="23165">MKKIAITAALLAAAAVSAPAQAGDAAGKWQVKVLATGVLPDGKINTGKPVINAGVLNATNDTQANDNVVPTLAVEYFVSPNFSLETICCFTTHHVSVTGTPALSNAMDHVMILPATLTLKAHMPVGAFKPYVGAGVAHFFVFGEKPGSSLPAAVTSAKLDDTFGAVVQGGVDIAVGESGMGISLDAKKYFIQPRSHFYAGAVEVLSAQHKLNPWVISGGVSYRF</sequence>
<dbReference type="Pfam" id="PF03922">
    <property type="entry name" value="OmpW"/>
    <property type="match status" value="1"/>
</dbReference>
<dbReference type="PANTHER" id="PTHR36920:SF1">
    <property type="entry name" value="OUTER MEMBRANE PROTEIN W"/>
    <property type="match status" value="1"/>
</dbReference>
<proteinExistence type="inferred from homology"/>
<dbReference type="SUPFAM" id="SSF56925">
    <property type="entry name" value="OMPA-like"/>
    <property type="match status" value="1"/>
</dbReference>
<dbReference type="RefSeq" id="WP_339969451.1">
    <property type="nucleotide sequence ID" value="NZ_JBBHJY010000011.1"/>
</dbReference>
<feature type="chain" id="PRO_5046906621" evidence="2">
    <location>
        <begin position="23"/>
        <end position="224"/>
    </location>
</feature>
<protein>
    <submittedName>
        <fullName evidence="3">OmpW family outer membrane protein</fullName>
    </submittedName>
</protein>
<name>A0ABU8SCZ1_9SPHN</name>
<dbReference type="Proteomes" id="UP001379235">
    <property type="component" value="Unassembled WGS sequence"/>
</dbReference>
<dbReference type="Gene3D" id="2.40.160.20">
    <property type="match status" value="1"/>
</dbReference>
<evidence type="ECO:0000256" key="2">
    <source>
        <dbReference type="SAM" id="SignalP"/>
    </source>
</evidence>
<feature type="signal peptide" evidence="2">
    <location>
        <begin position="1"/>
        <end position="22"/>
    </location>
</feature>
<keyword evidence="2" id="KW-0732">Signal</keyword>
<comment type="similarity">
    <text evidence="1">Belongs to the OmpW/AlkL family.</text>
</comment>
<evidence type="ECO:0000313" key="3">
    <source>
        <dbReference type="EMBL" id="MEJ6011831.1"/>
    </source>
</evidence>
<gene>
    <name evidence="3" type="ORF">WG900_18155</name>
</gene>
<reference evidence="3 4" key="1">
    <citation type="submission" date="2024-03" db="EMBL/GenBank/DDBJ databases">
        <authorList>
            <person name="Jo J.-H."/>
        </authorList>
    </citation>
    <scope>NUCLEOTIDE SEQUENCE [LARGE SCALE GENOMIC DNA]</scope>
    <source>
        <strain evidence="3 4">AS3R-12</strain>
    </source>
</reference>
<dbReference type="EMBL" id="JBBHJY010000011">
    <property type="protein sequence ID" value="MEJ6011831.1"/>
    <property type="molecule type" value="Genomic_DNA"/>
</dbReference>
<comment type="caution">
    <text evidence="3">The sequence shown here is derived from an EMBL/GenBank/DDBJ whole genome shotgun (WGS) entry which is preliminary data.</text>
</comment>
<dbReference type="InterPro" id="IPR005618">
    <property type="entry name" value="OMPW"/>
</dbReference>
<dbReference type="InterPro" id="IPR011250">
    <property type="entry name" value="OMP/PagP_B-barrel"/>
</dbReference>
<dbReference type="PANTHER" id="PTHR36920">
    <property type="match status" value="1"/>
</dbReference>